<evidence type="ECO:0000259" key="3">
    <source>
        <dbReference type="Pfam" id="PF14392"/>
    </source>
</evidence>
<dbReference type="Gene3D" id="3.60.10.10">
    <property type="entry name" value="Endonuclease/exonuclease/phosphatase"/>
    <property type="match status" value="1"/>
</dbReference>
<evidence type="ECO:0000256" key="1">
    <source>
        <dbReference type="SAM" id="MobiDB-lite"/>
    </source>
</evidence>
<organism evidence="4">
    <name type="scientific">Sesamum latifolium</name>
    <dbReference type="NCBI Taxonomy" id="2727402"/>
    <lineage>
        <taxon>Eukaryota</taxon>
        <taxon>Viridiplantae</taxon>
        <taxon>Streptophyta</taxon>
        <taxon>Embryophyta</taxon>
        <taxon>Tracheophyta</taxon>
        <taxon>Spermatophyta</taxon>
        <taxon>Magnoliopsida</taxon>
        <taxon>eudicotyledons</taxon>
        <taxon>Gunneridae</taxon>
        <taxon>Pentapetalae</taxon>
        <taxon>asterids</taxon>
        <taxon>lamiids</taxon>
        <taxon>Lamiales</taxon>
        <taxon>Pedaliaceae</taxon>
        <taxon>Sesamum</taxon>
    </lineage>
</organism>
<dbReference type="PANTHER" id="PTHR33710:SF77">
    <property type="entry name" value="DNASE I-LIKE SUPERFAMILY PROTEIN"/>
    <property type="match status" value="1"/>
</dbReference>
<feature type="compositionally biased region" description="Low complexity" evidence="1">
    <location>
        <begin position="205"/>
        <end position="219"/>
    </location>
</feature>
<proteinExistence type="predicted"/>
<dbReference type="SUPFAM" id="SSF56219">
    <property type="entry name" value="DNase I-like"/>
    <property type="match status" value="1"/>
</dbReference>
<dbReference type="Pfam" id="PF14392">
    <property type="entry name" value="zf-CCHC_4"/>
    <property type="match status" value="1"/>
</dbReference>
<reference evidence="4" key="1">
    <citation type="submission" date="2020-06" db="EMBL/GenBank/DDBJ databases">
        <authorList>
            <person name="Li T."/>
            <person name="Hu X."/>
            <person name="Zhang T."/>
            <person name="Song X."/>
            <person name="Zhang H."/>
            <person name="Dai N."/>
            <person name="Sheng W."/>
            <person name="Hou X."/>
            <person name="Wei L."/>
        </authorList>
    </citation>
    <scope>NUCLEOTIDE SEQUENCE</scope>
    <source>
        <strain evidence="4">KEN1</strain>
        <tissue evidence="4">Leaf</tissue>
    </source>
</reference>
<dbReference type="PANTHER" id="PTHR33710">
    <property type="entry name" value="BNAC02G09200D PROTEIN"/>
    <property type="match status" value="1"/>
</dbReference>
<accession>A0AAW2XWX0</accession>
<dbReference type="InterPro" id="IPR036691">
    <property type="entry name" value="Endo/exonu/phosph_ase_sf"/>
</dbReference>
<feature type="compositionally biased region" description="Polar residues" evidence="1">
    <location>
        <begin position="227"/>
        <end position="236"/>
    </location>
</feature>
<feature type="region of interest" description="Disordered" evidence="1">
    <location>
        <begin position="176"/>
        <end position="352"/>
    </location>
</feature>
<gene>
    <name evidence="4" type="ORF">Slati_0455800</name>
</gene>
<sequence>MYISSNLQVGLGYAYWNLACGSDHSRQRVLSSCPWAYEKSLLVLAHVELSENPSVIDLDWCEFYIHIHGLPVGKMTKEVATWIGNKIGRFIETDTDENDTAWGSSIRIRAAIDVIKPLRRTLKIHTVLGDDQLVTFTYERLSNFCYLCGCLDTYRDHASLDFGMTLRIQEKIPLLVHGSEPPPSISRRRNPTLHHPLPKRPTFLSKSNSQSSQSPHSKPGQAIFDNFHQSTHSDNPPFNPPPTVHIHKQTTPHPLPVHVNDLNLPPSTTNDHIPYQPPSSLASPPPGFSQPLQTNKPIARPDDHPLNPQFHSHISSPHTKKPSSSKKSVTKPKIMLPQKRGLLDEGSDDSDLPMQVRINDGQDWWRYTGFYGEPDTSNREVSWKLLLSLKARSHRPWICGGDFNEILSQHEKAGGPPRPNWQIRNFRRALEDCGLSDLDFQGNAFTWTNRQQPPHLVKLRLDRAVASSSWTRMFPNATVTHLPTHCSDHLPFWSSSLNSRALQERDLVPLDLNRPGFNRRIVKRLLESPGTMV</sequence>
<evidence type="ECO:0008006" key="5">
    <source>
        <dbReference type="Google" id="ProtNLM"/>
    </source>
</evidence>
<dbReference type="InterPro" id="IPR005135">
    <property type="entry name" value="Endo/exonuclease/phosphatase"/>
</dbReference>
<dbReference type="GO" id="GO:0003824">
    <property type="term" value="F:catalytic activity"/>
    <property type="evidence" value="ECO:0007669"/>
    <property type="project" value="InterPro"/>
</dbReference>
<protein>
    <recommendedName>
        <fullName evidence="5">Endonuclease/exonuclease/phosphatase</fullName>
    </recommendedName>
</protein>
<reference evidence="4" key="2">
    <citation type="journal article" date="2024" name="Plant">
        <title>Genomic evolution and insights into agronomic trait innovations of Sesamum species.</title>
        <authorList>
            <person name="Miao H."/>
            <person name="Wang L."/>
            <person name="Qu L."/>
            <person name="Liu H."/>
            <person name="Sun Y."/>
            <person name="Le M."/>
            <person name="Wang Q."/>
            <person name="Wei S."/>
            <person name="Zheng Y."/>
            <person name="Lin W."/>
            <person name="Duan Y."/>
            <person name="Cao H."/>
            <person name="Xiong S."/>
            <person name="Wang X."/>
            <person name="Wei L."/>
            <person name="Li C."/>
            <person name="Ma Q."/>
            <person name="Ju M."/>
            <person name="Zhao R."/>
            <person name="Li G."/>
            <person name="Mu C."/>
            <person name="Tian Q."/>
            <person name="Mei H."/>
            <person name="Zhang T."/>
            <person name="Gao T."/>
            <person name="Zhang H."/>
        </authorList>
    </citation>
    <scope>NUCLEOTIDE SEQUENCE</scope>
    <source>
        <strain evidence="4">KEN1</strain>
    </source>
</reference>
<dbReference type="EMBL" id="JACGWN010000002">
    <property type="protein sequence ID" value="KAL0458286.1"/>
    <property type="molecule type" value="Genomic_DNA"/>
</dbReference>
<evidence type="ECO:0000259" key="2">
    <source>
        <dbReference type="Pfam" id="PF03372"/>
    </source>
</evidence>
<dbReference type="InterPro" id="IPR025836">
    <property type="entry name" value="Zn_knuckle_CX2CX4HX4C"/>
</dbReference>
<feature type="compositionally biased region" description="Basic residues" evidence="1">
    <location>
        <begin position="318"/>
        <end position="330"/>
    </location>
</feature>
<feature type="domain" description="Zinc knuckle CX2CX4HX4C" evidence="3">
    <location>
        <begin position="112"/>
        <end position="151"/>
    </location>
</feature>
<comment type="caution">
    <text evidence="4">The sequence shown here is derived from an EMBL/GenBank/DDBJ whole genome shotgun (WGS) entry which is preliminary data.</text>
</comment>
<feature type="domain" description="Endonuclease/exonuclease/phosphatase" evidence="2">
    <location>
        <begin position="334"/>
        <end position="489"/>
    </location>
</feature>
<dbReference type="AlphaFoldDB" id="A0AAW2XWX0"/>
<name>A0AAW2XWX0_9LAMI</name>
<evidence type="ECO:0000313" key="4">
    <source>
        <dbReference type="EMBL" id="KAL0458286.1"/>
    </source>
</evidence>
<feature type="compositionally biased region" description="Basic residues" evidence="1">
    <location>
        <begin position="186"/>
        <end position="198"/>
    </location>
</feature>
<dbReference type="Pfam" id="PF03372">
    <property type="entry name" value="Exo_endo_phos"/>
    <property type="match status" value="1"/>
</dbReference>